<dbReference type="SUPFAM" id="SSF48452">
    <property type="entry name" value="TPR-like"/>
    <property type="match status" value="1"/>
</dbReference>
<proteinExistence type="predicted"/>
<dbReference type="InterPro" id="IPR012668">
    <property type="entry name" value="CHP02466"/>
</dbReference>
<evidence type="ECO:0000256" key="3">
    <source>
        <dbReference type="PROSITE-ProRule" id="PRU00339"/>
    </source>
</evidence>
<sequence length="440" mass="50285">TESQSFIERYTRNTQGYINQSRALAVLESTDVALNFLEQAKELVDESAEIEHEIGLINYELGKFDLAKNNLNKAVSQAPEFINAHRTLNELYFQSNDGEFLSSYKNAIQRKPDSELLFHNLAAAESSSGDVESAIKTLDIALKKIGKTAYLQHGLGALYVRMKEYEKAESLFNDALELQPNNVRFLLDQISLSIKQSNYDCQNLLDRAFSSHKFNQETWAYQGLLWRLLKDERYQWLYNYDLFLKELELPTPLSHSSSQLFMKDLNDYLGTLHVSHKQPLDQSVQGGTQTMGVLFDDLHKLVSDFKNSLQESVTNYLSSLCYDSEHPFLSRLGDNFRFSGSWSVKLKKSGHHNNHVHPFGWLSCCSYISLPDTRENEGCIKFGETSLKLGEKEETARFIQPEVGKCVFFPSYFWHGTVPFSSDSTRVTIPCDIDPVLLMN</sequence>
<dbReference type="EMBL" id="SHBO01000040">
    <property type="protein sequence ID" value="RZO05556.1"/>
    <property type="molecule type" value="Genomic_DNA"/>
</dbReference>
<dbReference type="Proteomes" id="UP000318148">
    <property type="component" value="Unassembled WGS sequence"/>
</dbReference>
<feature type="non-terminal residue" evidence="4">
    <location>
        <position position="1"/>
    </location>
</feature>
<feature type="repeat" description="TPR" evidence="3">
    <location>
        <begin position="48"/>
        <end position="81"/>
    </location>
</feature>
<gene>
    <name evidence="4" type="ORF">EVB02_03290</name>
</gene>
<name>A0A520LKR3_9GAMM</name>
<dbReference type="AlphaFoldDB" id="A0A520LKR3"/>
<dbReference type="PANTHER" id="PTHR44858:SF1">
    <property type="entry name" value="UDP-N-ACETYLGLUCOSAMINE--PEPTIDE N-ACETYLGLUCOSAMINYLTRANSFERASE SPINDLY-RELATED"/>
    <property type="match status" value="1"/>
</dbReference>
<accession>A0A520LKR3</accession>
<keyword evidence="2 3" id="KW-0802">TPR repeat</keyword>
<keyword evidence="1" id="KW-0677">Repeat</keyword>
<evidence type="ECO:0000313" key="5">
    <source>
        <dbReference type="Proteomes" id="UP000318148"/>
    </source>
</evidence>
<dbReference type="SMART" id="SM00028">
    <property type="entry name" value="TPR"/>
    <property type="match status" value="3"/>
</dbReference>
<reference evidence="4 5" key="1">
    <citation type="submission" date="2019-02" db="EMBL/GenBank/DDBJ databases">
        <title>Prokaryotic population dynamics and viral predation in marine succession experiment using metagenomics: the confinement effect.</title>
        <authorList>
            <person name="Haro-Moreno J.M."/>
            <person name="Rodriguez-Valera F."/>
            <person name="Lopez-Perez M."/>
        </authorList>
    </citation>
    <scope>NUCLEOTIDE SEQUENCE [LARGE SCALE GENOMIC DNA]</scope>
    <source>
        <strain evidence="4">MED-G169</strain>
    </source>
</reference>
<dbReference type="Pfam" id="PF13759">
    <property type="entry name" value="2OG-FeII_Oxy_5"/>
    <property type="match status" value="1"/>
</dbReference>
<dbReference type="InterPro" id="IPR019734">
    <property type="entry name" value="TPR_rpt"/>
</dbReference>
<dbReference type="InterPro" id="IPR050498">
    <property type="entry name" value="Ycf3"/>
</dbReference>
<organism evidence="4 5">
    <name type="scientific">SAR92 clade bacterium</name>
    <dbReference type="NCBI Taxonomy" id="2315479"/>
    <lineage>
        <taxon>Bacteria</taxon>
        <taxon>Pseudomonadati</taxon>
        <taxon>Pseudomonadota</taxon>
        <taxon>Gammaproteobacteria</taxon>
        <taxon>Cellvibrionales</taxon>
        <taxon>Porticoccaceae</taxon>
        <taxon>SAR92 clade</taxon>
    </lineage>
</organism>
<comment type="caution">
    <text evidence="4">The sequence shown here is derived from an EMBL/GenBank/DDBJ whole genome shotgun (WGS) entry which is preliminary data.</text>
</comment>
<dbReference type="PROSITE" id="PS50293">
    <property type="entry name" value="TPR_REGION"/>
    <property type="match status" value="1"/>
</dbReference>
<dbReference type="PROSITE" id="PS50005">
    <property type="entry name" value="TPR"/>
    <property type="match status" value="2"/>
</dbReference>
<feature type="repeat" description="TPR" evidence="3">
    <location>
        <begin position="149"/>
        <end position="182"/>
    </location>
</feature>
<evidence type="ECO:0000256" key="1">
    <source>
        <dbReference type="ARBA" id="ARBA00022737"/>
    </source>
</evidence>
<dbReference type="Pfam" id="PF13181">
    <property type="entry name" value="TPR_8"/>
    <property type="match status" value="1"/>
</dbReference>
<evidence type="ECO:0000256" key="2">
    <source>
        <dbReference type="ARBA" id="ARBA00022803"/>
    </source>
</evidence>
<evidence type="ECO:0000313" key="4">
    <source>
        <dbReference type="EMBL" id="RZO05556.1"/>
    </source>
</evidence>
<dbReference type="InterPro" id="IPR011990">
    <property type="entry name" value="TPR-like_helical_dom_sf"/>
</dbReference>
<protein>
    <submittedName>
        <fullName evidence="4">Tetratricopeptide repeat protein</fullName>
    </submittedName>
</protein>
<dbReference type="PANTHER" id="PTHR44858">
    <property type="entry name" value="TETRATRICOPEPTIDE REPEAT PROTEIN 6"/>
    <property type="match status" value="1"/>
</dbReference>
<dbReference type="Gene3D" id="2.60.120.620">
    <property type="entry name" value="q2cbj1_9rhob like domain"/>
    <property type="match status" value="1"/>
</dbReference>
<dbReference type="Pfam" id="PF13424">
    <property type="entry name" value="TPR_12"/>
    <property type="match status" value="1"/>
</dbReference>
<dbReference type="Gene3D" id="1.25.40.10">
    <property type="entry name" value="Tetratricopeptide repeat domain"/>
    <property type="match status" value="2"/>
</dbReference>